<proteinExistence type="predicted"/>
<feature type="transmembrane region" description="Helical" evidence="6">
    <location>
        <begin position="168"/>
        <end position="186"/>
    </location>
</feature>
<feature type="region of interest" description="Disordered" evidence="5">
    <location>
        <begin position="14"/>
        <end position="56"/>
    </location>
</feature>
<evidence type="ECO:0000256" key="6">
    <source>
        <dbReference type="SAM" id="Phobius"/>
    </source>
</evidence>
<organism evidence="8 9">
    <name type="scientific">Actinomadura decatromicini</name>
    <dbReference type="NCBI Taxonomy" id="2604572"/>
    <lineage>
        <taxon>Bacteria</taxon>
        <taxon>Bacillati</taxon>
        <taxon>Actinomycetota</taxon>
        <taxon>Actinomycetes</taxon>
        <taxon>Streptosporangiales</taxon>
        <taxon>Thermomonosporaceae</taxon>
        <taxon>Actinomadura</taxon>
    </lineage>
</organism>
<evidence type="ECO:0000256" key="4">
    <source>
        <dbReference type="ARBA" id="ARBA00023136"/>
    </source>
</evidence>
<evidence type="ECO:0000256" key="3">
    <source>
        <dbReference type="ARBA" id="ARBA00022989"/>
    </source>
</evidence>
<feature type="transmembrane region" description="Helical" evidence="6">
    <location>
        <begin position="272"/>
        <end position="292"/>
    </location>
</feature>
<dbReference type="PANTHER" id="PTHR31310:SF7">
    <property type="entry name" value="PA-PHOSPHATASE RELATED-FAMILY PROTEIN DDB_G0268928"/>
    <property type="match status" value="1"/>
</dbReference>
<reference evidence="8 9" key="1">
    <citation type="submission" date="2019-08" db="EMBL/GenBank/DDBJ databases">
        <title>Actinomadura sp. nov. CYP1-5 isolated from mountain soil.</title>
        <authorList>
            <person name="Songsumanus A."/>
            <person name="Kuncharoen N."/>
            <person name="Kudo T."/>
            <person name="Yuki M."/>
            <person name="Igarashi Y."/>
            <person name="Tanasupawat S."/>
        </authorList>
    </citation>
    <scope>NUCLEOTIDE SEQUENCE [LARGE SCALE GENOMIC DNA]</scope>
    <source>
        <strain evidence="8 9">CYP1-5</strain>
    </source>
</reference>
<keyword evidence="3 6" id="KW-1133">Transmembrane helix</keyword>
<evidence type="ECO:0000313" key="8">
    <source>
        <dbReference type="EMBL" id="TYK42892.1"/>
    </source>
</evidence>
<evidence type="ECO:0000256" key="1">
    <source>
        <dbReference type="ARBA" id="ARBA00004141"/>
    </source>
</evidence>
<keyword evidence="4 6" id="KW-0472">Membrane</keyword>
<protein>
    <submittedName>
        <fullName evidence="8">Inositol phosphorylceramide synthase</fullName>
    </submittedName>
</protein>
<dbReference type="PANTHER" id="PTHR31310">
    <property type="match status" value="1"/>
</dbReference>
<evidence type="ECO:0000259" key="7">
    <source>
        <dbReference type="Pfam" id="PF14378"/>
    </source>
</evidence>
<keyword evidence="9" id="KW-1185">Reference proteome</keyword>
<feature type="transmembrane region" description="Helical" evidence="6">
    <location>
        <begin position="67"/>
        <end position="85"/>
    </location>
</feature>
<feature type="compositionally biased region" description="Basic and acidic residues" evidence="5">
    <location>
        <begin position="21"/>
        <end position="31"/>
    </location>
</feature>
<dbReference type="GO" id="GO:0016020">
    <property type="term" value="C:membrane"/>
    <property type="evidence" value="ECO:0007669"/>
    <property type="project" value="UniProtKB-SubCell"/>
</dbReference>
<evidence type="ECO:0000313" key="9">
    <source>
        <dbReference type="Proteomes" id="UP000323505"/>
    </source>
</evidence>
<gene>
    <name evidence="8" type="ORF">FXF68_40615</name>
</gene>
<dbReference type="Pfam" id="PF14378">
    <property type="entry name" value="PAP2_3"/>
    <property type="match status" value="1"/>
</dbReference>
<dbReference type="CDD" id="cd03386">
    <property type="entry name" value="PAP2_Aur1_like"/>
    <property type="match status" value="1"/>
</dbReference>
<dbReference type="InterPro" id="IPR052185">
    <property type="entry name" value="IPC_Synthase-Related"/>
</dbReference>
<dbReference type="Proteomes" id="UP000323505">
    <property type="component" value="Unassembled WGS sequence"/>
</dbReference>
<feature type="transmembrane region" description="Helical" evidence="6">
    <location>
        <begin position="220"/>
        <end position="239"/>
    </location>
</feature>
<keyword evidence="2 6" id="KW-0812">Transmembrane</keyword>
<comment type="caution">
    <text evidence="8">The sequence shown here is derived from an EMBL/GenBank/DDBJ whole genome shotgun (WGS) entry which is preliminary data.</text>
</comment>
<dbReference type="AlphaFoldDB" id="A0A5D3F3Y5"/>
<name>A0A5D3F3Y5_9ACTN</name>
<comment type="subcellular location">
    <subcellularLocation>
        <location evidence="1">Membrane</location>
        <topology evidence="1">Multi-pass membrane protein</topology>
    </subcellularLocation>
</comment>
<feature type="domain" description="Inositolphosphotransferase Aur1/Ipt1" evidence="7">
    <location>
        <begin position="104"/>
        <end position="284"/>
    </location>
</feature>
<evidence type="ECO:0000256" key="2">
    <source>
        <dbReference type="ARBA" id="ARBA00022692"/>
    </source>
</evidence>
<feature type="transmembrane region" description="Helical" evidence="6">
    <location>
        <begin position="138"/>
        <end position="156"/>
    </location>
</feature>
<feature type="transmembrane region" description="Helical" evidence="6">
    <location>
        <begin position="246"/>
        <end position="266"/>
    </location>
</feature>
<evidence type="ECO:0000256" key="5">
    <source>
        <dbReference type="SAM" id="MobiDB-lite"/>
    </source>
</evidence>
<accession>A0A5D3F3Y5</accession>
<dbReference type="InterPro" id="IPR026841">
    <property type="entry name" value="Aur1/Ipt1"/>
</dbReference>
<dbReference type="EMBL" id="VSRQ01000014">
    <property type="protein sequence ID" value="TYK42892.1"/>
    <property type="molecule type" value="Genomic_DNA"/>
</dbReference>
<sequence length="307" mass="33910">MRLQCALRAVPTRQPRLRFHGSRDPRTRRNPPDVAGGSGQATPRMKPMTRSEAEGAALGNERRISRVVLATVLQIAVMAVVLLVYEYGRHLVDGRSAQAFSNARWVWDAERALRLPDEASLQNWALGWDGWVRAANQYYVRVHFPATTVFMVWVWFRHRRAWPRVRAAVVLSAAAALALHFAFPLAPPRMLPGHGLVDLMRAYGPSAYPAEPGSGLANQFAAMPSLHVGWALLVAWGVVRYGRSRWRYLVVAHPVVTLLVVVLTANHYWLDGIVGSAIVVAVVWATSAVPWLDDREGGPSGAVGAPR</sequence>